<evidence type="ECO:0000313" key="1">
    <source>
        <dbReference type="EMBL" id="PQP94892.1"/>
    </source>
</evidence>
<proteinExistence type="predicted"/>
<accession>A0A314XLT1</accession>
<sequence length="72" mass="8149">MDDSLFLLSQQQEQMDASLLLLSQQQGKMDASLSALTNVSTQLIASTEELERKTKLVQPRSRPPWPLCLFWG</sequence>
<dbReference type="EMBL" id="PJQY01002299">
    <property type="protein sequence ID" value="PQP94892.1"/>
    <property type="molecule type" value="Genomic_DNA"/>
</dbReference>
<dbReference type="AlphaFoldDB" id="A0A314XLT1"/>
<gene>
    <name evidence="1" type="ORF">Pyn_04461</name>
</gene>
<evidence type="ECO:0000313" key="2">
    <source>
        <dbReference type="Proteomes" id="UP000250321"/>
    </source>
</evidence>
<name>A0A314XLT1_PRUYE</name>
<comment type="caution">
    <text evidence="1">The sequence shown here is derived from an EMBL/GenBank/DDBJ whole genome shotgun (WGS) entry which is preliminary data.</text>
</comment>
<organism evidence="1 2">
    <name type="scientific">Prunus yedoensis var. nudiflora</name>
    <dbReference type="NCBI Taxonomy" id="2094558"/>
    <lineage>
        <taxon>Eukaryota</taxon>
        <taxon>Viridiplantae</taxon>
        <taxon>Streptophyta</taxon>
        <taxon>Embryophyta</taxon>
        <taxon>Tracheophyta</taxon>
        <taxon>Spermatophyta</taxon>
        <taxon>Magnoliopsida</taxon>
        <taxon>eudicotyledons</taxon>
        <taxon>Gunneridae</taxon>
        <taxon>Pentapetalae</taxon>
        <taxon>rosids</taxon>
        <taxon>fabids</taxon>
        <taxon>Rosales</taxon>
        <taxon>Rosaceae</taxon>
        <taxon>Amygdaloideae</taxon>
        <taxon>Amygdaleae</taxon>
        <taxon>Prunus</taxon>
    </lineage>
</organism>
<reference evidence="1 2" key="1">
    <citation type="submission" date="2018-02" db="EMBL/GenBank/DDBJ databases">
        <title>Draft genome of wild Prunus yedoensis var. nudiflora.</title>
        <authorList>
            <person name="Baek S."/>
            <person name="Kim J.-H."/>
            <person name="Choi K."/>
            <person name="Kim G.-B."/>
            <person name="Cho A."/>
            <person name="Jang H."/>
            <person name="Shin C.-H."/>
            <person name="Yu H.-J."/>
            <person name="Mun J.-H."/>
        </authorList>
    </citation>
    <scope>NUCLEOTIDE SEQUENCE [LARGE SCALE GENOMIC DNA]</scope>
    <source>
        <strain evidence="2">cv. Jeju island</strain>
        <tissue evidence="1">Leaf</tissue>
    </source>
</reference>
<keyword evidence="2" id="KW-1185">Reference proteome</keyword>
<dbReference type="Proteomes" id="UP000250321">
    <property type="component" value="Unassembled WGS sequence"/>
</dbReference>
<protein>
    <submittedName>
        <fullName evidence="1">Uncharacterized protein</fullName>
    </submittedName>
</protein>